<feature type="transmembrane region" description="Helical" evidence="1">
    <location>
        <begin position="151"/>
        <end position="171"/>
    </location>
</feature>
<feature type="domain" description="Nucleoside transporter/FeoB GTPase Gate" evidence="2">
    <location>
        <begin position="46"/>
        <end position="146"/>
    </location>
</feature>
<proteinExistence type="predicted"/>
<keyword evidence="1" id="KW-0812">Transmembrane</keyword>
<feature type="transmembrane region" description="Helical" evidence="1">
    <location>
        <begin position="6"/>
        <end position="25"/>
    </location>
</feature>
<reference evidence="3" key="1">
    <citation type="journal article" date="2011" name="Environ. Microbiol.">
        <title>Genomic insights into the metabolic potential of the polycyclic aromatic hydrocarbon degrading sulfate-reducing Deltaproteobacterium N47.</title>
        <authorList>
            <person name="Bergmann F."/>
            <person name="Selesi D."/>
            <person name="Weinmaier T."/>
            <person name="Tischler P."/>
            <person name="Rattei T."/>
            <person name="Meckenstock R.U."/>
        </authorList>
    </citation>
    <scope>NUCLEOTIDE SEQUENCE</scope>
</reference>
<protein>
    <submittedName>
        <fullName evidence="3">Spore maturation protein B</fullName>
    </submittedName>
</protein>
<gene>
    <name evidence="3" type="ORF">N47_D28990</name>
</gene>
<evidence type="ECO:0000313" key="3">
    <source>
        <dbReference type="EMBL" id="CBX30090.1"/>
    </source>
</evidence>
<dbReference type="PANTHER" id="PTHR35793:SF2">
    <property type="entry name" value="INNER MEMBRANE PROTEIN YJIG"/>
    <property type="match status" value="1"/>
</dbReference>
<keyword evidence="1" id="KW-1133">Transmembrane helix</keyword>
<sequence length="175" mass="18486">MKIIGYISQLMIPAFIMFAVLYGAFKKVRVYDSFVTGAKEGIQVIIKIFPYLLAIFIAVKAFAASGAFDIIKSALSGPFALFGIPPEVLSVAIIKPLSGSASTAIFTDIVKNTGPDSLASIISAVIIGSAETTFYVLAVYLGAVGIRKTKYLVPVCVIADIAGIIIAIAVVKLMF</sequence>
<dbReference type="InterPro" id="IPR052549">
    <property type="entry name" value="SpmB"/>
</dbReference>
<organism evidence="3">
    <name type="scientific">uncultured Desulfobacterium sp</name>
    <dbReference type="NCBI Taxonomy" id="201089"/>
    <lineage>
        <taxon>Bacteria</taxon>
        <taxon>Pseudomonadati</taxon>
        <taxon>Thermodesulfobacteriota</taxon>
        <taxon>Desulfobacteria</taxon>
        <taxon>Desulfobacterales</taxon>
        <taxon>Desulfobacteriaceae</taxon>
        <taxon>Desulfobacterium</taxon>
        <taxon>environmental samples</taxon>
    </lineage>
</organism>
<name>E1YHH1_9BACT</name>
<dbReference type="AlphaFoldDB" id="E1YHH1"/>
<feature type="transmembrane region" description="Helical" evidence="1">
    <location>
        <begin position="45"/>
        <end position="68"/>
    </location>
</feature>
<accession>E1YHH1</accession>
<dbReference type="PANTHER" id="PTHR35793">
    <property type="entry name" value="INNER MEMBRANE PROTEIN YJIG"/>
    <property type="match status" value="1"/>
</dbReference>
<feature type="transmembrane region" description="Helical" evidence="1">
    <location>
        <begin position="118"/>
        <end position="145"/>
    </location>
</feature>
<dbReference type="GO" id="GO:0005886">
    <property type="term" value="C:plasma membrane"/>
    <property type="evidence" value="ECO:0007669"/>
    <property type="project" value="TreeGrafter"/>
</dbReference>
<evidence type="ECO:0000259" key="2">
    <source>
        <dbReference type="Pfam" id="PF07670"/>
    </source>
</evidence>
<evidence type="ECO:0000256" key="1">
    <source>
        <dbReference type="SAM" id="Phobius"/>
    </source>
</evidence>
<dbReference type="EMBL" id="FR695874">
    <property type="protein sequence ID" value="CBX30090.1"/>
    <property type="molecule type" value="Genomic_DNA"/>
</dbReference>
<dbReference type="Pfam" id="PF07670">
    <property type="entry name" value="Gate"/>
    <property type="match status" value="1"/>
</dbReference>
<dbReference type="InterPro" id="IPR011642">
    <property type="entry name" value="Gate_dom"/>
</dbReference>
<keyword evidence="1" id="KW-0472">Membrane</keyword>